<dbReference type="InterPro" id="IPR009057">
    <property type="entry name" value="Homeodomain-like_sf"/>
</dbReference>
<keyword evidence="6" id="KW-1185">Reference proteome</keyword>
<feature type="domain" description="HTH tetR-type" evidence="4">
    <location>
        <begin position="6"/>
        <end position="66"/>
    </location>
</feature>
<dbReference type="EMBL" id="PVTL01000013">
    <property type="protein sequence ID" value="PRY64326.1"/>
    <property type="molecule type" value="Genomic_DNA"/>
</dbReference>
<evidence type="ECO:0000256" key="1">
    <source>
        <dbReference type="ARBA" id="ARBA00023125"/>
    </source>
</evidence>
<dbReference type="SUPFAM" id="SSF46689">
    <property type="entry name" value="Homeodomain-like"/>
    <property type="match status" value="1"/>
</dbReference>
<dbReference type="GO" id="GO:0003677">
    <property type="term" value="F:DNA binding"/>
    <property type="evidence" value="ECO:0007669"/>
    <property type="project" value="UniProtKB-UniRule"/>
</dbReference>
<evidence type="ECO:0000259" key="4">
    <source>
        <dbReference type="PROSITE" id="PS50977"/>
    </source>
</evidence>
<evidence type="ECO:0000256" key="3">
    <source>
        <dbReference type="SAM" id="MobiDB-lite"/>
    </source>
</evidence>
<comment type="caution">
    <text evidence="5">The sequence shown here is derived from an EMBL/GenBank/DDBJ whole genome shotgun (WGS) entry which is preliminary data.</text>
</comment>
<dbReference type="RefSeq" id="WP_106215129.1">
    <property type="nucleotide sequence ID" value="NZ_PVTL01000013.1"/>
</dbReference>
<reference evidence="5 6" key="1">
    <citation type="submission" date="2018-03" db="EMBL/GenBank/DDBJ databases">
        <title>Genomic Encyclopedia of Type Strains, Phase III (KMG-III): the genomes of soil and plant-associated and newly described type strains.</title>
        <authorList>
            <person name="Whitman W."/>
        </authorList>
    </citation>
    <scope>NUCLEOTIDE SEQUENCE [LARGE SCALE GENOMIC DNA]</scope>
    <source>
        <strain evidence="5 6">CGMCC 1.12484</strain>
    </source>
</reference>
<dbReference type="PROSITE" id="PS50977">
    <property type="entry name" value="HTH_TETR_2"/>
    <property type="match status" value="1"/>
</dbReference>
<keyword evidence="1 2" id="KW-0238">DNA-binding</keyword>
<evidence type="ECO:0000313" key="5">
    <source>
        <dbReference type="EMBL" id="PRY64326.1"/>
    </source>
</evidence>
<sequence length="216" mass="23907">MDVRQLRTRDALARAIRDLASQRTLADITVTDVALHAGISRPTFYAHAASPGALLGAVLGAELQALREEFDRLSEQSAADETIPLERFQSALVEHVYRNAAIYRHNLRHRLPPELRDVLIDHIEWGLVDHLTRHPDIAPRDPEAESDAKSAGENENNSKVDASEARYREAALYSAMAASGTVAALETWLRAPDPLHPARAVSAIRRGTAEWWTAAR</sequence>
<dbReference type="InterPro" id="IPR001647">
    <property type="entry name" value="HTH_TetR"/>
</dbReference>
<feature type="region of interest" description="Disordered" evidence="3">
    <location>
        <begin position="134"/>
        <end position="162"/>
    </location>
</feature>
<dbReference type="OrthoDB" id="3193022at2"/>
<dbReference type="Gene3D" id="1.10.357.10">
    <property type="entry name" value="Tetracycline Repressor, domain 2"/>
    <property type="match status" value="1"/>
</dbReference>
<organism evidence="5 6">
    <name type="scientific">Glaciihabitans tibetensis</name>
    <dbReference type="NCBI Taxonomy" id="1266600"/>
    <lineage>
        <taxon>Bacteria</taxon>
        <taxon>Bacillati</taxon>
        <taxon>Actinomycetota</taxon>
        <taxon>Actinomycetes</taxon>
        <taxon>Micrococcales</taxon>
        <taxon>Microbacteriaceae</taxon>
        <taxon>Glaciihabitans</taxon>
    </lineage>
</organism>
<proteinExistence type="predicted"/>
<dbReference type="AlphaFoldDB" id="A0A2T0V2C4"/>
<protein>
    <submittedName>
        <fullName evidence="5">TetR family transcriptional regulator</fullName>
    </submittedName>
</protein>
<dbReference type="Proteomes" id="UP000237983">
    <property type="component" value="Unassembled WGS sequence"/>
</dbReference>
<feature type="DNA-binding region" description="H-T-H motif" evidence="2">
    <location>
        <begin position="29"/>
        <end position="48"/>
    </location>
</feature>
<gene>
    <name evidence="5" type="ORF">B0I08_11333</name>
</gene>
<evidence type="ECO:0000313" key="6">
    <source>
        <dbReference type="Proteomes" id="UP000237983"/>
    </source>
</evidence>
<evidence type="ECO:0000256" key="2">
    <source>
        <dbReference type="PROSITE-ProRule" id="PRU00335"/>
    </source>
</evidence>
<name>A0A2T0V2C4_9MICO</name>
<accession>A0A2T0V2C4</accession>